<evidence type="ECO:0000256" key="3">
    <source>
        <dbReference type="ARBA" id="ARBA00012646"/>
    </source>
</evidence>
<dbReference type="InterPro" id="IPR000560">
    <property type="entry name" value="His_Pase_clade-2"/>
</dbReference>
<dbReference type="Proteomes" id="UP001652626">
    <property type="component" value="Chromosome 4"/>
</dbReference>
<keyword evidence="4 8" id="KW-0732">Signal</keyword>
<dbReference type="PANTHER" id="PTHR11567:SF211">
    <property type="entry name" value="PROSTATIC ACID PHOSPHATASE"/>
    <property type="match status" value="1"/>
</dbReference>
<evidence type="ECO:0000256" key="7">
    <source>
        <dbReference type="ARBA" id="ARBA00023180"/>
    </source>
</evidence>
<evidence type="ECO:0000256" key="2">
    <source>
        <dbReference type="ARBA" id="ARBA00005375"/>
    </source>
</evidence>
<evidence type="ECO:0000256" key="1">
    <source>
        <dbReference type="ARBA" id="ARBA00000032"/>
    </source>
</evidence>
<keyword evidence="9" id="KW-1185">Reference proteome</keyword>
<dbReference type="GO" id="GO:0003993">
    <property type="term" value="F:acid phosphatase activity"/>
    <property type="evidence" value="ECO:0007669"/>
    <property type="project" value="UniProtKB-EC"/>
</dbReference>
<dbReference type="EC" id="3.1.3.2" evidence="3"/>
<keyword evidence="6" id="KW-1015">Disulfide bond</keyword>
<evidence type="ECO:0000256" key="8">
    <source>
        <dbReference type="SAM" id="SignalP"/>
    </source>
</evidence>
<dbReference type="AlphaFoldDB" id="A0A8B8HT87"/>
<dbReference type="RefSeq" id="XP_026487652.1">
    <property type="nucleotide sequence ID" value="XM_026631867.2"/>
</dbReference>
<dbReference type="SUPFAM" id="SSF53254">
    <property type="entry name" value="Phosphoglycerate mutase-like"/>
    <property type="match status" value="1"/>
</dbReference>
<dbReference type="Pfam" id="PF00328">
    <property type="entry name" value="His_Phos_2"/>
    <property type="match status" value="1"/>
</dbReference>
<dbReference type="Gene3D" id="3.40.50.1240">
    <property type="entry name" value="Phosphoglycerate mutase-like"/>
    <property type="match status" value="1"/>
</dbReference>
<evidence type="ECO:0000313" key="9">
    <source>
        <dbReference type="Proteomes" id="UP001652626"/>
    </source>
</evidence>
<dbReference type="InterPro" id="IPR050645">
    <property type="entry name" value="Histidine_acid_phosphatase"/>
</dbReference>
<comment type="catalytic activity">
    <reaction evidence="1">
        <text>a phosphate monoester + H2O = an alcohol + phosphate</text>
        <dbReference type="Rhea" id="RHEA:15017"/>
        <dbReference type="ChEBI" id="CHEBI:15377"/>
        <dbReference type="ChEBI" id="CHEBI:30879"/>
        <dbReference type="ChEBI" id="CHEBI:43474"/>
        <dbReference type="ChEBI" id="CHEBI:67140"/>
        <dbReference type="EC" id="3.1.3.2"/>
    </reaction>
</comment>
<reference evidence="10" key="1">
    <citation type="submission" date="2025-08" db="UniProtKB">
        <authorList>
            <consortium name="RefSeq"/>
        </authorList>
    </citation>
    <scope>IDENTIFICATION</scope>
    <source>
        <tissue evidence="10">Whole body</tissue>
    </source>
</reference>
<keyword evidence="7" id="KW-0325">Glycoprotein</keyword>
<dbReference type="InterPro" id="IPR029033">
    <property type="entry name" value="His_PPase_superfam"/>
</dbReference>
<protein>
    <recommendedName>
        <fullName evidence="3">acid phosphatase</fullName>
        <ecNumber evidence="3">3.1.3.2</ecNumber>
    </recommendedName>
</protein>
<keyword evidence="5" id="KW-0378">Hydrolase</keyword>
<dbReference type="GeneID" id="113394525"/>
<evidence type="ECO:0000256" key="4">
    <source>
        <dbReference type="ARBA" id="ARBA00022729"/>
    </source>
</evidence>
<organism evidence="9 10">
    <name type="scientific">Vanessa tameamea</name>
    <name type="common">Kamehameha butterfly</name>
    <dbReference type="NCBI Taxonomy" id="334116"/>
    <lineage>
        <taxon>Eukaryota</taxon>
        <taxon>Metazoa</taxon>
        <taxon>Ecdysozoa</taxon>
        <taxon>Arthropoda</taxon>
        <taxon>Hexapoda</taxon>
        <taxon>Insecta</taxon>
        <taxon>Pterygota</taxon>
        <taxon>Neoptera</taxon>
        <taxon>Endopterygota</taxon>
        <taxon>Lepidoptera</taxon>
        <taxon>Glossata</taxon>
        <taxon>Ditrysia</taxon>
        <taxon>Papilionoidea</taxon>
        <taxon>Nymphalidae</taxon>
        <taxon>Nymphalinae</taxon>
        <taxon>Vanessa</taxon>
    </lineage>
</organism>
<dbReference type="OMA" id="YARSTWV"/>
<feature type="signal peptide" evidence="8">
    <location>
        <begin position="1"/>
        <end position="16"/>
    </location>
</feature>
<feature type="chain" id="PRO_5034868752" description="acid phosphatase" evidence="8">
    <location>
        <begin position="17"/>
        <end position="396"/>
    </location>
</feature>
<dbReference type="CDD" id="cd07061">
    <property type="entry name" value="HP_HAP_like"/>
    <property type="match status" value="1"/>
</dbReference>
<proteinExistence type="inferred from homology"/>
<dbReference type="OrthoDB" id="10257284at2759"/>
<name>A0A8B8HT87_VANTA</name>
<sequence>MDLLYMVALMVVAVRAGEEQYHKKFPLGHTLEPNNKYDLLDYELANTELLMSFVVFRHGDRTPDEEELKKFPTDQNYDKIFFPYGKKALTNKGKQRGYLVGEYLRERYDNLISKLYLPDEISVRTTDFSRTKMTALTALSAIYPPPPAQKWNPFLNWQPVPYDTPAYDDDDLLYYYNCPRYLELRQQVYNLPEVQKKLKPYEGLFKFLTIKTGTDISVPEDVFYLDNLFQTLANIGVRAPKWANDVMPQIKEMTKIEYALEYHTSEMIRLASGVLLADALNATNAAIEGKWDQPKLRLYSAHENNVAGFMAAMKVFKPHQPKYGSTISLELRKRLLTGQYGFTATYAADGGGPGVVLPIAGCGGQAFCDYDTFVTLTQDHVISRSDHKKLCSTPIS</sequence>
<evidence type="ECO:0000256" key="6">
    <source>
        <dbReference type="ARBA" id="ARBA00023157"/>
    </source>
</evidence>
<evidence type="ECO:0000256" key="5">
    <source>
        <dbReference type="ARBA" id="ARBA00022801"/>
    </source>
</evidence>
<dbReference type="PANTHER" id="PTHR11567">
    <property type="entry name" value="ACID PHOSPHATASE-RELATED"/>
    <property type="match status" value="1"/>
</dbReference>
<accession>A0A8B8HT87</accession>
<gene>
    <name evidence="10" type="primary">LOC113394525</name>
</gene>
<evidence type="ECO:0000313" key="10">
    <source>
        <dbReference type="RefSeq" id="XP_026487652.1"/>
    </source>
</evidence>
<comment type="similarity">
    <text evidence="2">Belongs to the histidine acid phosphatase family.</text>
</comment>